<evidence type="ECO:0000313" key="2">
    <source>
        <dbReference type="Proteomes" id="UP000306319"/>
    </source>
</evidence>
<name>A0AC61RCD9_9BACT</name>
<protein>
    <submittedName>
        <fullName evidence="1">Nicotinate-nucleotide--dimethylbenzimidazole phosphoribosyltransferase</fullName>
        <ecNumber evidence="1">2.4.2.21</ecNumber>
    </submittedName>
</protein>
<comment type="caution">
    <text evidence="1">The sequence shown here is derived from an EMBL/GenBank/DDBJ whole genome shotgun (WGS) entry which is preliminary data.</text>
</comment>
<sequence>MKEFKIDSPDKGIENDIIEKINFLTKPKGSLGFLEELALRVSLIQQTLSPCLKNPYNVLFGGDHGVIEEGISLSPKEVTYQQMIHFATGTSGINFLCNQHGFKLMLVDAGVDFDFPEELGILCKKISRGTRNYLHEDAMSIDEMNEAIEAGADVVRKIYAEGCNVVSFGEMGSGNTSSSSLWMSIFGDVDLERCVGAGAGLDSSGVRHKLNVLKKSLDRYDKQYLRSNPEKAICAYGGFEMVMAIGAMLQAAELKMVILLDGFIMSACLLAASMFYPEVKEYVIYGHVGDESGHKKLLEILGGRPVLHLSMRLGEGTGAVCAYPIVDSAVRMINEMDSFKKVSVTKYFT</sequence>
<organism evidence="1 2">
    <name type="scientific">Lepagella muris</name>
    <dbReference type="NCBI Taxonomy" id="3032870"/>
    <lineage>
        <taxon>Bacteria</taxon>
        <taxon>Pseudomonadati</taxon>
        <taxon>Bacteroidota</taxon>
        <taxon>Bacteroidia</taxon>
        <taxon>Bacteroidales</taxon>
        <taxon>Muribaculaceae</taxon>
        <taxon>Lepagella</taxon>
    </lineage>
</organism>
<evidence type="ECO:0000313" key="1">
    <source>
        <dbReference type="EMBL" id="TGY77054.1"/>
    </source>
</evidence>
<proteinExistence type="predicted"/>
<dbReference type="EC" id="2.4.2.21" evidence="1"/>
<dbReference type="EMBL" id="SRYB01000031">
    <property type="protein sequence ID" value="TGY77054.1"/>
    <property type="molecule type" value="Genomic_DNA"/>
</dbReference>
<reference evidence="1" key="1">
    <citation type="submission" date="2019-04" db="EMBL/GenBank/DDBJ databases">
        <title>Microbes associate with the intestines of laboratory mice.</title>
        <authorList>
            <person name="Navarre W."/>
            <person name="Wong E."/>
            <person name="Huang K."/>
            <person name="Tropini C."/>
            <person name="Ng K."/>
            <person name="Yu B."/>
        </authorList>
    </citation>
    <scope>NUCLEOTIDE SEQUENCE</scope>
    <source>
        <strain evidence="1">NM04_E33</strain>
    </source>
</reference>
<keyword evidence="1" id="KW-0808">Transferase</keyword>
<accession>A0AC61RCD9</accession>
<keyword evidence="1" id="KW-0328">Glycosyltransferase</keyword>
<keyword evidence="2" id="KW-1185">Reference proteome</keyword>
<dbReference type="Proteomes" id="UP000306319">
    <property type="component" value="Unassembled WGS sequence"/>
</dbReference>
<gene>
    <name evidence="1" type="primary">cobT</name>
    <name evidence="1" type="ORF">E5331_16255</name>
</gene>